<proteinExistence type="predicted"/>
<dbReference type="InterPro" id="IPR025514">
    <property type="entry name" value="DUF4402"/>
</dbReference>
<name>A0ABV7EDI0_9SPHN</name>
<accession>A0ABV7EDI0</accession>
<gene>
    <name evidence="1" type="ORF">ACFODK_03225</name>
</gene>
<protein>
    <submittedName>
        <fullName evidence="1">DUF4402 domain-containing protein</fullName>
    </submittedName>
</protein>
<evidence type="ECO:0000313" key="1">
    <source>
        <dbReference type="EMBL" id="MFC3099898.1"/>
    </source>
</evidence>
<comment type="caution">
    <text evidence="1">The sequence shown here is derived from an EMBL/GenBank/DDBJ whole genome shotgun (WGS) entry which is preliminary data.</text>
</comment>
<dbReference type="Pfam" id="PF14352">
    <property type="entry name" value="DUF4402"/>
    <property type="match status" value="1"/>
</dbReference>
<dbReference type="EMBL" id="JBHRSU010000003">
    <property type="protein sequence ID" value="MFC3099898.1"/>
    <property type="molecule type" value="Genomic_DNA"/>
</dbReference>
<sequence>MIRPIRAVSVADLSFGRLALAMGGAGGGTVTIDPRGGPGAYSGVVRPACGAEPSCLPHPARFAVSGEPGRSYRVLLPDTVEARGQRSAARLTVHALSLHSVASAGTASGLLDAEGEGAFSVGGTLTVGALASPDIYHASVPVTVTYD</sequence>
<dbReference type="RefSeq" id="WP_336918534.1">
    <property type="nucleotide sequence ID" value="NZ_JBANRN010000005.1"/>
</dbReference>
<organism evidence="1 2">
    <name type="scientific">Alteraurantiacibacter lauratis</name>
    <dbReference type="NCBI Taxonomy" id="2054627"/>
    <lineage>
        <taxon>Bacteria</taxon>
        <taxon>Pseudomonadati</taxon>
        <taxon>Pseudomonadota</taxon>
        <taxon>Alphaproteobacteria</taxon>
        <taxon>Sphingomonadales</taxon>
        <taxon>Erythrobacteraceae</taxon>
        <taxon>Alteraurantiacibacter</taxon>
    </lineage>
</organism>
<keyword evidence="2" id="KW-1185">Reference proteome</keyword>
<reference evidence="2" key="1">
    <citation type="journal article" date="2019" name="Int. J. Syst. Evol. Microbiol.">
        <title>The Global Catalogue of Microorganisms (GCM) 10K type strain sequencing project: providing services to taxonomists for standard genome sequencing and annotation.</title>
        <authorList>
            <consortium name="The Broad Institute Genomics Platform"/>
            <consortium name="The Broad Institute Genome Sequencing Center for Infectious Disease"/>
            <person name="Wu L."/>
            <person name="Ma J."/>
        </authorList>
    </citation>
    <scope>NUCLEOTIDE SEQUENCE [LARGE SCALE GENOMIC DNA]</scope>
    <source>
        <strain evidence="2">KCTC 52606</strain>
    </source>
</reference>
<evidence type="ECO:0000313" key="2">
    <source>
        <dbReference type="Proteomes" id="UP001595378"/>
    </source>
</evidence>
<dbReference type="Proteomes" id="UP001595378">
    <property type="component" value="Unassembled WGS sequence"/>
</dbReference>